<reference evidence="1 2" key="1">
    <citation type="submission" date="2021-01" db="EMBL/GenBank/DDBJ databases">
        <title>Whole genome shotgun sequence of Plantactinospora endophytica NBRC 110450.</title>
        <authorList>
            <person name="Komaki H."/>
            <person name="Tamura T."/>
        </authorList>
    </citation>
    <scope>NUCLEOTIDE SEQUENCE [LARGE SCALE GENOMIC DNA]</scope>
    <source>
        <strain evidence="1 2">NBRC 110450</strain>
    </source>
</reference>
<dbReference type="RefSeq" id="WP_203867083.1">
    <property type="nucleotide sequence ID" value="NZ_BONW01000016.1"/>
</dbReference>
<comment type="caution">
    <text evidence="1">The sequence shown here is derived from an EMBL/GenBank/DDBJ whole genome shotgun (WGS) entry which is preliminary data.</text>
</comment>
<name>A0ABQ4E1M9_9ACTN</name>
<protein>
    <recommendedName>
        <fullName evidence="3">Squalene cyclase</fullName>
    </recommendedName>
</protein>
<evidence type="ECO:0008006" key="3">
    <source>
        <dbReference type="Google" id="ProtNLM"/>
    </source>
</evidence>
<evidence type="ECO:0000313" key="2">
    <source>
        <dbReference type="Proteomes" id="UP000646749"/>
    </source>
</evidence>
<keyword evidence="2" id="KW-1185">Reference proteome</keyword>
<dbReference type="Proteomes" id="UP000646749">
    <property type="component" value="Unassembled WGS sequence"/>
</dbReference>
<organism evidence="1 2">
    <name type="scientific">Plantactinospora endophytica</name>
    <dbReference type="NCBI Taxonomy" id="673535"/>
    <lineage>
        <taxon>Bacteria</taxon>
        <taxon>Bacillati</taxon>
        <taxon>Actinomycetota</taxon>
        <taxon>Actinomycetes</taxon>
        <taxon>Micromonosporales</taxon>
        <taxon>Micromonosporaceae</taxon>
        <taxon>Plantactinospora</taxon>
    </lineage>
</organism>
<dbReference type="InterPro" id="IPR008930">
    <property type="entry name" value="Terpenoid_cyclase/PrenylTrfase"/>
</dbReference>
<dbReference type="EMBL" id="BONW01000016">
    <property type="protein sequence ID" value="GIG88572.1"/>
    <property type="molecule type" value="Genomic_DNA"/>
</dbReference>
<sequence length="344" mass="38433">MVGSSLTDWLLDSDPALRWQVERDLLRLPAEVWAATRARVGTEGFGARLLALQDPDGQWAGGAFFPADFDWHGPEAQEGGQPWTATTWTLNTLREWGLDADALAGTAEKLAANSRWEYDDLPYWGGEVDCCVNSWTLSNGLWLGADVDGIVDWFLAHRLSDGGWNCEWVDGATKSSFHSTLNALKGLLDYERATGDRERVREARRSGEDYLLARGLYRRLSTGQPVGPWALRFGYPFRWTYSVLNAACYFRAASLHDGTGPDRRMAEAVERIRAARQPDGVWLQAGRQPGRVWFEVDAAAGEPSKWLTFLATTVLRWWDDPERRGRGDVPAAVGPHVRPDGSRP</sequence>
<accession>A0ABQ4E1M9</accession>
<dbReference type="SUPFAM" id="SSF48239">
    <property type="entry name" value="Terpenoid cyclases/Protein prenyltransferases"/>
    <property type="match status" value="1"/>
</dbReference>
<evidence type="ECO:0000313" key="1">
    <source>
        <dbReference type="EMBL" id="GIG88572.1"/>
    </source>
</evidence>
<proteinExistence type="predicted"/>
<gene>
    <name evidence="1" type="ORF">Pen02_35080</name>
</gene>